<comment type="catalytic activity">
    <reaction evidence="1">
        <text>[(1-&gt;4)-alpha-D-glucosyl](n) + ADP-alpha-D-glucose = [(1-&gt;4)-alpha-D-glucosyl](n+1) + ADP + H(+)</text>
        <dbReference type="Rhea" id="RHEA:18189"/>
        <dbReference type="Rhea" id="RHEA-COMP:9584"/>
        <dbReference type="Rhea" id="RHEA-COMP:9587"/>
        <dbReference type="ChEBI" id="CHEBI:15378"/>
        <dbReference type="ChEBI" id="CHEBI:15444"/>
        <dbReference type="ChEBI" id="CHEBI:57498"/>
        <dbReference type="ChEBI" id="CHEBI:456216"/>
        <dbReference type="EC" id="2.4.1.21"/>
    </reaction>
</comment>
<reference evidence="3" key="1">
    <citation type="submission" date="2021-01" db="EMBL/GenBank/DDBJ databases">
        <authorList>
            <person name="Corre E."/>
            <person name="Pelletier E."/>
            <person name="Niang G."/>
            <person name="Scheremetjew M."/>
            <person name="Finn R."/>
            <person name="Kale V."/>
            <person name="Holt S."/>
            <person name="Cochrane G."/>
            <person name="Meng A."/>
            <person name="Brown T."/>
            <person name="Cohen L."/>
        </authorList>
    </citation>
    <scope>NUCLEOTIDE SEQUENCE</scope>
    <source>
        <strain evidence="3">RCC856</strain>
    </source>
</reference>
<name>A0A7S2Z6L0_9CHLO</name>
<dbReference type="Gene3D" id="3.40.50.2000">
    <property type="entry name" value="Glycogen Phosphorylase B"/>
    <property type="match status" value="2"/>
</dbReference>
<organism evidence="3">
    <name type="scientific">Chloropicon laureae</name>
    <dbReference type="NCBI Taxonomy" id="464258"/>
    <lineage>
        <taxon>Eukaryota</taxon>
        <taxon>Viridiplantae</taxon>
        <taxon>Chlorophyta</taxon>
        <taxon>Chloropicophyceae</taxon>
        <taxon>Chloropicales</taxon>
        <taxon>Chloropicaceae</taxon>
        <taxon>Chloropicon</taxon>
    </lineage>
</organism>
<dbReference type="EC" id="2.4.1.21" evidence="2"/>
<sequence length="181" mass="20617">MMEHAIWTALERGCQVVVLGSAFDPKMQQHWIDIELSLRHQYHDMARLVFAYDEPLSHLIYAGSDMLLIPSTFEPCGLTQLISMRYGTVPIVRHTGGLRDTVFDVDFDGERAHSQGVETNGFAFEGNDAGGMDYALHRAIDAWYNDKGFWNGLAQTVMEQDWSWNEPALTYMALYHAAKER</sequence>
<dbReference type="GO" id="GO:0009011">
    <property type="term" value="F:alpha-1,4-glucan glucosyltransferase (ADP-glucose donor) activity"/>
    <property type="evidence" value="ECO:0007669"/>
    <property type="project" value="UniProtKB-EC"/>
</dbReference>
<dbReference type="PANTHER" id="PTHR46083:SF5">
    <property type="entry name" value="STARCH SYNTHASE 3, CHLOROPLASTIC_AMYLOPLASTIC"/>
    <property type="match status" value="1"/>
</dbReference>
<gene>
    <name evidence="3" type="ORF">CLAU1311_LOCUS7118</name>
</gene>
<dbReference type="PANTHER" id="PTHR46083">
    <property type="match status" value="1"/>
</dbReference>
<evidence type="ECO:0000313" key="3">
    <source>
        <dbReference type="EMBL" id="CAE0024669.1"/>
    </source>
</evidence>
<evidence type="ECO:0000256" key="1">
    <source>
        <dbReference type="ARBA" id="ARBA00001478"/>
    </source>
</evidence>
<dbReference type="AlphaFoldDB" id="A0A7S2Z6L0"/>
<proteinExistence type="predicted"/>
<accession>A0A7S2Z6L0</accession>
<dbReference type="EMBL" id="HBHU01010918">
    <property type="protein sequence ID" value="CAE0024669.1"/>
    <property type="molecule type" value="Transcribed_RNA"/>
</dbReference>
<protein>
    <recommendedName>
        <fullName evidence="2">starch synthase</fullName>
        <ecNumber evidence="2">2.4.1.21</ecNumber>
    </recommendedName>
</protein>
<dbReference type="SUPFAM" id="SSF53756">
    <property type="entry name" value="UDP-Glycosyltransferase/glycogen phosphorylase"/>
    <property type="match status" value="1"/>
</dbReference>
<evidence type="ECO:0000256" key="2">
    <source>
        <dbReference type="ARBA" id="ARBA00012588"/>
    </source>
</evidence>